<evidence type="ECO:0000313" key="2">
    <source>
        <dbReference type="Proteomes" id="UP001140234"/>
    </source>
</evidence>
<accession>A0ACC1K7R6</accession>
<gene>
    <name evidence="1" type="ORF">IWQ57_000469</name>
</gene>
<proteinExistence type="predicted"/>
<keyword evidence="2" id="KW-1185">Reference proteome</keyword>
<reference evidence="1" key="1">
    <citation type="submission" date="2022-07" db="EMBL/GenBank/DDBJ databases">
        <title>Phylogenomic reconstructions and comparative analyses of Kickxellomycotina fungi.</title>
        <authorList>
            <person name="Reynolds N.K."/>
            <person name="Stajich J.E."/>
            <person name="Barry K."/>
            <person name="Grigoriev I.V."/>
            <person name="Crous P."/>
            <person name="Smith M.E."/>
        </authorList>
    </citation>
    <scope>NUCLEOTIDE SEQUENCE</scope>
    <source>
        <strain evidence="1">CBS 109366</strain>
    </source>
</reference>
<name>A0ACC1K7R6_9FUNG</name>
<organism evidence="1 2">
    <name type="scientific">Coemansia nantahalensis</name>
    <dbReference type="NCBI Taxonomy" id="2789366"/>
    <lineage>
        <taxon>Eukaryota</taxon>
        <taxon>Fungi</taxon>
        <taxon>Fungi incertae sedis</taxon>
        <taxon>Zoopagomycota</taxon>
        <taxon>Kickxellomycotina</taxon>
        <taxon>Kickxellomycetes</taxon>
        <taxon>Kickxellales</taxon>
        <taxon>Kickxellaceae</taxon>
        <taxon>Coemansia</taxon>
    </lineage>
</organism>
<protein>
    <submittedName>
        <fullName evidence="1">Uncharacterized protein</fullName>
    </submittedName>
</protein>
<dbReference type="EMBL" id="JANBUJ010000026">
    <property type="protein sequence ID" value="KAJ2775317.1"/>
    <property type="molecule type" value="Genomic_DNA"/>
</dbReference>
<sequence>MDLKTRAQSKLKAAFPDAVIELDDVPGGCGDSFTLKLAWAGFEGMPPLKRHRHVNQVLKDEMKEIHALQMTLKTMAQYRQEQGGPGPGKEEEEEISPGQAQRIVFFDISADGAKLGRVEFELFANVVPRTADNFLQLCLREKGKGYKGSIFHRVIPEFMLQGGDFTNHNGTGGVSIYGAKFQDENFELKHTTPGLLSMANAGPNTNGSQFFITTVKTSWLDGKHVVFGKVIKGMEVVKAVEELGSPTGRTSKKVVIDDCGQL</sequence>
<evidence type="ECO:0000313" key="1">
    <source>
        <dbReference type="EMBL" id="KAJ2775317.1"/>
    </source>
</evidence>
<dbReference type="Proteomes" id="UP001140234">
    <property type="component" value="Unassembled WGS sequence"/>
</dbReference>
<comment type="caution">
    <text evidence="1">The sequence shown here is derived from an EMBL/GenBank/DDBJ whole genome shotgun (WGS) entry which is preliminary data.</text>
</comment>